<dbReference type="RefSeq" id="WP_188803093.1">
    <property type="nucleotide sequence ID" value="NZ_BMOK01000008.1"/>
</dbReference>
<dbReference type="InterPro" id="IPR000515">
    <property type="entry name" value="MetI-like"/>
</dbReference>
<organism evidence="9 10">
    <name type="scientific">Sporolactobacillus putidus</name>
    <dbReference type="NCBI Taxonomy" id="492735"/>
    <lineage>
        <taxon>Bacteria</taxon>
        <taxon>Bacillati</taxon>
        <taxon>Bacillota</taxon>
        <taxon>Bacilli</taxon>
        <taxon>Bacillales</taxon>
        <taxon>Sporolactobacillaceae</taxon>
        <taxon>Sporolactobacillus</taxon>
    </lineage>
</organism>
<feature type="domain" description="ABC transmembrane type-1" evidence="8">
    <location>
        <begin position="106"/>
        <end position="297"/>
    </location>
</feature>
<reference evidence="9" key="2">
    <citation type="submission" date="2020-09" db="EMBL/GenBank/DDBJ databases">
        <authorList>
            <person name="Sun Q."/>
            <person name="Ohkuma M."/>
        </authorList>
    </citation>
    <scope>NUCLEOTIDE SEQUENCE</scope>
    <source>
        <strain evidence="9">JCM 15325</strain>
    </source>
</reference>
<gene>
    <name evidence="9" type="ORF">GCM10007968_20930</name>
</gene>
<dbReference type="SUPFAM" id="SSF161098">
    <property type="entry name" value="MetI-like"/>
    <property type="match status" value="1"/>
</dbReference>
<accession>A0A917W2T9</accession>
<evidence type="ECO:0000256" key="6">
    <source>
        <dbReference type="ARBA" id="ARBA00023136"/>
    </source>
</evidence>
<dbReference type="InterPro" id="IPR050366">
    <property type="entry name" value="BP-dependent_transpt_permease"/>
</dbReference>
<evidence type="ECO:0000256" key="4">
    <source>
        <dbReference type="ARBA" id="ARBA00022692"/>
    </source>
</evidence>
<evidence type="ECO:0000256" key="5">
    <source>
        <dbReference type="ARBA" id="ARBA00022989"/>
    </source>
</evidence>
<evidence type="ECO:0000256" key="1">
    <source>
        <dbReference type="ARBA" id="ARBA00004651"/>
    </source>
</evidence>
<dbReference type="PANTHER" id="PTHR43386:SF1">
    <property type="entry name" value="D,D-DIPEPTIDE TRANSPORT SYSTEM PERMEASE PROTEIN DDPC-RELATED"/>
    <property type="match status" value="1"/>
</dbReference>
<keyword evidence="2 7" id="KW-0813">Transport</keyword>
<name>A0A917W2T9_9BACL</name>
<keyword evidence="6 7" id="KW-0472">Membrane</keyword>
<dbReference type="CDD" id="cd06261">
    <property type="entry name" value="TM_PBP2"/>
    <property type="match status" value="1"/>
</dbReference>
<keyword evidence="5 7" id="KW-1133">Transmembrane helix</keyword>
<dbReference type="Gene3D" id="1.10.3720.10">
    <property type="entry name" value="MetI-like"/>
    <property type="match status" value="1"/>
</dbReference>
<feature type="transmembrane region" description="Helical" evidence="7">
    <location>
        <begin position="171"/>
        <end position="188"/>
    </location>
</feature>
<dbReference type="InterPro" id="IPR053523">
    <property type="entry name" value="Oligopeptide_permease_AppC"/>
</dbReference>
<dbReference type="GO" id="GO:0055085">
    <property type="term" value="P:transmembrane transport"/>
    <property type="evidence" value="ECO:0007669"/>
    <property type="project" value="InterPro"/>
</dbReference>
<evidence type="ECO:0000256" key="2">
    <source>
        <dbReference type="ARBA" id="ARBA00022448"/>
    </source>
</evidence>
<evidence type="ECO:0000259" key="8">
    <source>
        <dbReference type="PROSITE" id="PS50928"/>
    </source>
</evidence>
<dbReference type="PROSITE" id="PS50928">
    <property type="entry name" value="ABC_TM1"/>
    <property type="match status" value="1"/>
</dbReference>
<dbReference type="Pfam" id="PF12911">
    <property type="entry name" value="OppC_N"/>
    <property type="match status" value="1"/>
</dbReference>
<protein>
    <submittedName>
        <fullName evidence="9">Peptide ABC transporter permease</fullName>
    </submittedName>
</protein>
<evidence type="ECO:0000256" key="3">
    <source>
        <dbReference type="ARBA" id="ARBA00022475"/>
    </source>
</evidence>
<dbReference type="Proteomes" id="UP000654670">
    <property type="component" value="Unassembled WGS sequence"/>
</dbReference>
<evidence type="ECO:0000313" key="9">
    <source>
        <dbReference type="EMBL" id="GGL56782.1"/>
    </source>
</evidence>
<feature type="transmembrane region" description="Helical" evidence="7">
    <location>
        <begin position="46"/>
        <end position="68"/>
    </location>
</feature>
<comment type="similarity">
    <text evidence="7">Belongs to the binding-protein-dependent transport system permease family.</text>
</comment>
<feature type="transmembrane region" description="Helical" evidence="7">
    <location>
        <begin position="277"/>
        <end position="297"/>
    </location>
</feature>
<dbReference type="InterPro" id="IPR025966">
    <property type="entry name" value="OppC_N"/>
</dbReference>
<dbReference type="Pfam" id="PF00528">
    <property type="entry name" value="BPD_transp_1"/>
    <property type="match status" value="1"/>
</dbReference>
<evidence type="ECO:0000256" key="7">
    <source>
        <dbReference type="RuleBase" id="RU363032"/>
    </source>
</evidence>
<dbReference type="InterPro" id="IPR035906">
    <property type="entry name" value="MetI-like_sf"/>
</dbReference>
<proteinExistence type="inferred from homology"/>
<comment type="subcellular location">
    <subcellularLocation>
        <location evidence="1 7">Cell membrane</location>
        <topology evidence="1 7">Multi-pass membrane protein</topology>
    </subcellularLocation>
</comment>
<keyword evidence="3" id="KW-1003">Cell membrane</keyword>
<reference evidence="9" key="1">
    <citation type="journal article" date="2014" name="Int. J. Syst. Evol. Microbiol.">
        <title>Complete genome sequence of Corynebacterium casei LMG S-19264T (=DSM 44701T), isolated from a smear-ripened cheese.</title>
        <authorList>
            <consortium name="US DOE Joint Genome Institute (JGI-PGF)"/>
            <person name="Walter F."/>
            <person name="Albersmeier A."/>
            <person name="Kalinowski J."/>
            <person name="Ruckert C."/>
        </authorList>
    </citation>
    <scope>NUCLEOTIDE SEQUENCE</scope>
    <source>
        <strain evidence="9">JCM 15325</strain>
    </source>
</reference>
<sequence length="310" mass="33485">MAMKLNPNRNVPEAADLTSKEAVLEELGREESYLHMVTRRFLKHKMAFFGLIVFAIFVLVALLAPVLAPYDPNKIFGDFDASPSSAHLLGTDQVGRDVLSRLIFGSQVSLTVGVGAVAIYVAIGIVLGLLAGYFGKWVDMIIMRITDVFMSFPYFMVILVLVSIVGPSLSNITTVIGLLGWPAIARLVRGSVLSIKEMDYVKAGVALGYSTPKIIFQHILPNALAPILVNATFGVASAIIMEASLSFLGMGVRPPAASWGNMLTEAESITVLSSQPWLWFPPGLMILLAVLSINFMGDGLRDAIESQQAK</sequence>
<dbReference type="NCBIfam" id="NF045476">
    <property type="entry name" value="Opp4C"/>
    <property type="match status" value="1"/>
</dbReference>
<evidence type="ECO:0000313" key="10">
    <source>
        <dbReference type="Proteomes" id="UP000654670"/>
    </source>
</evidence>
<dbReference type="AlphaFoldDB" id="A0A917W2T9"/>
<dbReference type="PANTHER" id="PTHR43386">
    <property type="entry name" value="OLIGOPEPTIDE TRANSPORT SYSTEM PERMEASE PROTEIN APPC"/>
    <property type="match status" value="1"/>
</dbReference>
<feature type="transmembrane region" description="Helical" evidence="7">
    <location>
        <begin position="145"/>
        <end position="165"/>
    </location>
</feature>
<feature type="transmembrane region" description="Helical" evidence="7">
    <location>
        <begin position="108"/>
        <end position="133"/>
    </location>
</feature>
<dbReference type="GO" id="GO:0005886">
    <property type="term" value="C:plasma membrane"/>
    <property type="evidence" value="ECO:0007669"/>
    <property type="project" value="UniProtKB-SubCell"/>
</dbReference>
<dbReference type="EMBL" id="BMOK01000008">
    <property type="protein sequence ID" value="GGL56782.1"/>
    <property type="molecule type" value="Genomic_DNA"/>
</dbReference>
<keyword evidence="10" id="KW-1185">Reference proteome</keyword>
<feature type="transmembrane region" description="Helical" evidence="7">
    <location>
        <begin position="219"/>
        <end position="241"/>
    </location>
</feature>
<comment type="caution">
    <text evidence="9">The sequence shown here is derived from an EMBL/GenBank/DDBJ whole genome shotgun (WGS) entry which is preliminary data.</text>
</comment>
<keyword evidence="4 7" id="KW-0812">Transmembrane</keyword>